<name>A0A8J3FSB2_9PSEU</name>
<organism evidence="2 3">
    <name type="scientific">Longimycelium tulufanense</name>
    <dbReference type="NCBI Taxonomy" id="907463"/>
    <lineage>
        <taxon>Bacteria</taxon>
        <taxon>Bacillati</taxon>
        <taxon>Actinomycetota</taxon>
        <taxon>Actinomycetes</taxon>
        <taxon>Pseudonocardiales</taxon>
        <taxon>Pseudonocardiaceae</taxon>
        <taxon>Longimycelium</taxon>
    </lineage>
</organism>
<comment type="caution">
    <text evidence="2">The sequence shown here is derived from an EMBL/GenBank/DDBJ whole genome shotgun (WGS) entry which is preliminary data.</text>
</comment>
<reference evidence="2" key="2">
    <citation type="submission" date="2020-09" db="EMBL/GenBank/DDBJ databases">
        <authorList>
            <person name="Sun Q."/>
            <person name="Zhou Y."/>
        </authorList>
    </citation>
    <scope>NUCLEOTIDE SEQUENCE</scope>
    <source>
        <strain evidence="2">CGMCC 4.5737</strain>
    </source>
</reference>
<gene>
    <name evidence="2" type="ORF">GCM10012275_04190</name>
</gene>
<sequence>MAIHCGRINAPEQALSYFVPSARGTPFMVNATTNGYFPSGASSPPLMASAVLGSSRDATAVTSASAPSRRARDPVHDRGNGRDLAKRLRKGTPRGSVSPPVGAPGATTLSTGPFCPVTPATTPHRAWFNRPV</sequence>
<feature type="compositionally biased region" description="Polar residues" evidence="1">
    <location>
        <begin position="56"/>
        <end position="66"/>
    </location>
</feature>
<keyword evidence="3" id="KW-1185">Reference proteome</keyword>
<evidence type="ECO:0000313" key="2">
    <source>
        <dbReference type="EMBL" id="GGM36151.1"/>
    </source>
</evidence>
<proteinExistence type="predicted"/>
<protein>
    <submittedName>
        <fullName evidence="2">Uncharacterized protein</fullName>
    </submittedName>
</protein>
<reference evidence="2" key="1">
    <citation type="journal article" date="2014" name="Int. J. Syst. Evol. Microbiol.">
        <title>Complete genome sequence of Corynebacterium casei LMG S-19264T (=DSM 44701T), isolated from a smear-ripened cheese.</title>
        <authorList>
            <consortium name="US DOE Joint Genome Institute (JGI-PGF)"/>
            <person name="Walter F."/>
            <person name="Albersmeier A."/>
            <person name="Kalinowski J."/>
            <person name="Ruckert C."/>
        </authorList>
    </citation>
    <scope>NUCLEOTIDE SEQUENCE</scope>
    <source>
        <strain evidence="2">CGMCC 4.5737</strain>
    </source>
</reference>
<feature type="region of interest" description="Disordered" evidence="1">
    <location>
        <begin position="54"/>
        <end position="117"/>
    </location>
</feature>
<dbReference type="EMBL" id="BMMK01000001">
    <property type="protein sequence ID" value="GGM36151.1"/>
    <property type="molecule type" value="Genomic_DNA"/>
</dbReference>
<accession>A0A8J3FSB2</accession>
<dbReference type="Proteomes" id="UP000637578">
    <property type="component" value="Unassembled WGS sequence"/>
</dbReference>
<feature type="compositionally biased region" description="Basic and acidic residues" evidence="1">
    <location>
        <begin position="70"/>
        <end position="86"/>
    </location>
</feature>
<evidence type="ECO:0000256" key="1">
    <source>
        <dbReference type="SAM" id="MobiDB-lite"/>
    </source>
</evidence>
<evidence type="ECO:0000313" key="3">
    <source>
        <dbReference type="Proteomes" id="UP000637578"/>
    </source>
</evidence>
<dbReference type="AlphaFoldDB" id="A0A8J3FSB2"/>